<keyword evidence="1" id="KW-0175">Coiled coil</keyword>
<name>A0AA39L347_MICHY</name>
<feature type="coiled-coil region" evidence="1">
    <location>
        <begin position="31"/>
        <end position="58"/>
    </location>
</feature>
<evidence type="ECO:0000256" key="2">
    <source>
        <dbReference type="SAM" id="MobiDB-lite"/>
    </source>
</evidence>
<feature type="compositionally biased region" description="Polar residues" evidence="2">
    <location>
        <begin position="1"/>
        <end position="10"/>
    </location>
</feature>
<evidence type="ECO:0000256" key="1">
    <source>
        <dbReference type="SAM" id="Coils"/>
    </source>
</evidence>
<gene>
    <name evidence="3" type="ORF">PV327_001375</name>
</gene>
<keyword evidence="4" id="KW-1185">Reference proteome</keyword>
<feature type="region of interest" description="Disordered" evidence="2">
    <location>
        <begin position="1"/>
        <end position="23"/>
    </location>
</feature>
<proteinExistence type="predicted"/>
<evidence type="ECO:0000313" key="4">
    <source>
        <dbReference type="Proteomes" id="UP001168972"/>
    </source>
</evidence>
<reference evidence="3" key="2">
    <citation type="submission" date="2023-03" db="EMBL/GenBank/DDBJ databases">
        <authorList>
            <person name="Inwood S.N."/>
            <person name="Skelly J.G."/>
            <person name="Guhlin J."/>
            <person name="Harrop T.W.R."/>
            <person name="Goldson S.G."/>
            <person name="Dearden P.K."/>
        </authorList>
    </citation>
    <scope>NUCLEOTIDE SEQUENCE</scope>
    <source>
        <strain evidence="3">Lincoln</strain>
        <tissue evidence="3">Whole body</tissue>
    </source>
</reference>
<comment type="caution">
    <text evidence="3">The sequence shown here is derived from an EMBL/GenBank/DDBJ whole genome shotgun (WGS) entry which is preliminary data.</text>
</comment>
<dbReference type="AlphaFoldDB" id="A0AA39L347"/>
<organism evidence="3 4">
    <name type="scientific">Microctonus hyperodae</name>
    <name type="common">Parasitoid wasp</name>
    <dbReference type="NCBI Taxonomy" id="165561"/>
    <lineage>
        <taxon>Eukaryota</taxon>
        <taxon>Metazoa</taxon>
        <taxon>Ecdysozoa</taxon>
        <taxon>Arthropoda</taxon>
        <taxon>Hexapoda</taxon>
        <taxon>Insecta</taxon>
        <taxon>Pterygota</taxon>
        <taxon>Neoptera</taxon>
        <taxon>Endopterygota</taxon>
        <taxon>Hymenoptera</taxon>
        <taxon>Apocrita</taxon>
        <taxon>Ichneumonoidea</taxon>
        <taxon>Braconidae</taxon>
        <taxon>Euphorinae</taxon>
        <taxon>Microctonus</taxon>
    </lineage>
</organism>
<dbReference type="Proteomes" id="UP001168972">
    <property type="component" value="Unassembled WGS sequence"/>
</dbReference>
<protein>
    <submittedName>
        <fullName evidence="3">Uncharacterized protein</fullName>
    </submittedName>
</protein>
<reference evidence="3" key="1">
    <citation type="journal article" date="2023" name="bioRxiv">
        <title>Scaffold-level genome assemblies of two parasitoid biocontrol wasps reveal the parthenogenesis mechanism and an associated novel virus.</title>
        <authorList>
            <person name="Inwood S."/>
            <person name="Skelly J."/>
            <person name="Guhlin J."/>
            <person name="Harrop T."/>
            <person name="Goldson S."/>
            <person name="Dearden P."/>
        </authorList>
    </citation>
    <scope>NUCLEOTIDE SEQUENCE</scope>
    <source>
        <strain evidence="3">Lincoln</strain>
        <tissue evidence="3">Whole body</tissue>
    </source>
</reference>
<sequence>MENKASSNLENLVEDEEDKQSQQENVWNKLINFYEKRNASLESQRNELAERLRIMELALPSVLLRSVEDDTNNFAMAKGNITT</sequence>
<accession>A0AA39L347</accession>
<dbReference type="EMBL" id="JAQQBR010000001">
    <property type="protein sequence ID" value="KAK0183324.1"/>
    <property type="molecule type" value="Genomic_DNA"/>
</dbReference>
<evidence type="ECO:0000313" key="3">
    <source>
        <dbReference type="EMBL" id="KAK0183324.1"/>
    </source>
</evidence>